<dbReference type="Pfam" id="PF14183">
    <property type="entry name" value="YwpF"/>
    <property type="match status" value="1"/>
</dbReference>
<comment type="caution">
    <text evidence="1">The sequence shown here is derived from an EMBL/GenBank/DDBJ whole genome shotgun (WGS) entry which is preliminary data.</text>
</comment>
<keyword evidence="2" id="KW-1185">Reference proteome</keyword>
<accession>A0A0Q3VJX4</accession>
<sequence>MKTFKLISLQIVEDDQLVDIELEDGLIISQENTQSTWLIEAYINISYDDYFQKLAKQDEDLIVQVVITKKENSPAAFQTKIVTIKHIEDHISILLKGHLKKTNYDYAEIVLKKLITQGLSGEKLLNEFNQMMHSKPKLTLAKEK</sequence>
<name>A0A0Q3VJX4_9BACI</name>
<evidence type="ECO:0008006" key="3">
    <source>
        <dbReference type="Google" id="ProtNLM"/>
    </source>
</evidence>
<dbReference type="RefSeq" id="WP_053478581.1">
    <property type="nucleotide sequence ID" value="NZ_CP041305.1"/>
</dbReference>
<dbReference type="STRING" id="1637975.AN957_24895"/>
<evidence type="ECO:0000313" key="2">
    <source>
        <dbReference type="Proteomes" id="UP000050996"/>
    </source>
</evidence>
<organism evidence="1 2">
    <name type="scientific">Cytobacillus solani</name>
    <dbReference type="NCBI Taxonomy" id="1637975"/>
    <lineage>
        <taxon>Bacteria</taxon>
        <taxon>Bacillati</taxon>
        <taxon>Bacillota</taxon>
        <taxon>Bacilli</taxon>
        <taxon>Bacillales</taxon>
        <taxon>Bacillaceae</taxon>
        <taxon>Cytobacillus</taxon>
    </lineage>
</organism>
<reference evidence="1 2" key="1">
    <citation type="submission" date="2015-09" db="EMBL/GenBank/DDBJ databases">
        <title>Genome sequencing project for genomic taxonomy and phylogenomics of Bacillus-like bacteria.</title>
        <authorList>
            <person name="Liu B."/>
            <person name="Wang J."/>
            <person name="Zhu Y."/>
            <person name="Liu G."/>
            <person name="Chen Q."/>
            <person name="Chen Z."/>
            <person name="Lan J."/>
            <person name="Che J."/>
            <person name="Ge C."/>
            <person name="Shi H."/>
            <person name="Pan Z."/>
            <person name="Liu X."/>
        </authorList>
    </citation>
    <scope>NUCLEOTIDE SEQUENCE [LARGE SCALE GENOMIC DNA]</scope>
    <source>
        <strain evidence="1 2">FJAT-18043</strain>
    </source>
</reference>
<protein>
    <recommendedName>
        <fullName evidence="3">YwpF-like protein</fullName>
    </recommendedName>
</protein>
<dbReference type="PATRIC" id="fig|1637975.4.peg.5024"/>
<gene>
    <name evidence="1" type="ORF">AN957_24895</name>
</gene>
<dbReference type="Proteomes" id="UP000050996">
    <property type="component" value="Unassembled WGS sequence"/>
</dbReference>
<dbReference type="AlphaFoldDB" id="A0A0Q3VJX4"/>
<evidence type="ECO:0000313" key="1">
    <source>
        <dbReference type="EMBL" id="KQL21466.1"/>
    </source>
</evidence>
<dbReference type="EMBL" id="LJIX01000006">
    <property type="protein sequence ID" value="KQL21466.1"/>
    <property type="molecule type" value="Genomic_DNA"/>
</dbReference>
<proteinExistence type="predicted"/>
<dbReference type="InterPro" id="IPR025573">
    <property type="entry name" value="YwpF"/>
</dbReference>